<accession>A0A0U1ZX11</accession>
<geneLocation type="chloroplast" evidence="1"/>
<reference evidence="1" key="2">
    <citation type="submission" date="2015-02" db="EMBL/GenBank/DDBJ databases">
        <authorList>
            <person name="Chooi Y.-H."/>
        </authorList>
    </citation>
    <scope>NUCLEOTIDE SEQUENCE</scope>
</reference>
<reference evidence="1" key="1">
    <citation type="journal article" date="2015" name="Mitochondrial DNA">
        <title>The complete chloroplast genome of the Taiwan red pine Pinus taiwanensis (Pinaceae).</title>
        <authorList>
            <person name="Fang M.F."/>
            <person name="Wang Y.J."/>
            <person name="Zu Y.M."/>
            <person name="Dong W.L."/>
            <person name="Wang R.N."/>
            <person name="Deng T.T."/>
            <person name="Li Z.H."/>
        </authorList>
    </citation>
    <scope>NUCLEOTIDE SEQUENCE</scope>
</reference>
<proteinExistence type="predicted"/>
<keyword evidence="1" id="KW-0150">Chloroplast</keyword>
<organism evidence="1">
    <name type="scientific">Pinus taiwanensis</name>
    <dbReference type="NCBI Taxonomy" id="261914"/>
    <lineage>
        <taxon>Eukaryota</taxon>
        <taxon>Viridiplantae</taxon>
        <taxon>Streptophyta</taxon>
        <taxon>Embryophyta</taxon>
        <taxon>Tracheophyta</taxon>
        <taxon>Spermatophyta</taxon>
        <taxon>Pinopsida</taxon>
        <taxon>Pinidae</taxon>
        <taxon>Conifers I</taxon>
        <taxon>Pinales</taxon>
        <taxon>Pinaceae</taxon>
        <taxon>Pinus</taxon>
        <taxon>Pinus subgen. Pinus</taxon>
    </lineage>
</organism>
<sequence>MIMSGSGRTSPYHSRVMGGPLDKFDMGYFFLYHHRSGIDSQFHLNRGDPSKISLMSDERLLEEHKVLIRTNPILSKLYQTCVDRNVF</sequence>
<evidence type="ECO:0000313" key="1">
    <source>
        <dbReference type="EMBL" id="AKE32348.1"/>
    </source>
</evidence>
<name>A0A0U1ZX11_9CONI</name>
<dbReference type="EMBL" id="KP771703">
    <property type="protein sequence ID" value="AKE32348.1"/>
    <property type="molecule type" value="Genomic_DNA"/>
</dbReference>
<dbReference type="GeneID" id="24703138"/>
<dbReference type="RefSeq" id="YP_009154124.1">
    <property type="nucleotide sequence ID" value="NC_027415.1"/>
</dbReference>
<protein>
    <submittedName>
        <fullName evidence="1">ORF87</fullName>
    </submittedName>
</protein>
<dbReference type="AlphaFoldDB" id="A0A0U1ZX11"/>
<keyword evidence="1" id="KW-0934">Plastid</keyword>